<evidence type="ECO:0000313" key="3">
    <source>
        <dbReference type="Proteomes" id="UP000321555"/>
    </source>
</evidence>
<dbReference type="InterPro" id="IPR036388">
    <property type="entry name" value="WH-like_DNA-bd_sf"/>
</dbReference>
<dbReference type="InterPro" id="IPR036390">
    <property type="entry name" value="WH_DNA-bd_sf"/>
</dbReference>
<keyword evidence="3" id="KW-1185">Reference proteome</keyword>
<dbReference type="InterPro" id="IPR052509">
    <property type="entry name" value="Metal_resp_DNA-bind_regulator"/>
</dbReference>
<dbReference type="InterPro" id="IPR017799">
    <property type="entry name" value="Tscrpt_reg_PadR_acidobac-type"/>
</dbReference>
<sequence length="109" mass="12990">MFNRELLKGSTSLLLLQLLEERPMYGYELVKVMEERSDKTLQVKEGTLYPALHKLEQQGYIEAYWKPQEKGPDRKYYKITSEGVKMLQHKTKEWNLFVKMMDQMLGKQS</sequence>
<dbReference type="KEGG" id="bda:FSZ17_20035"/>
<dbReference type="NCBIfam" id="TIGR03433">
    <property type="entry name" value="padR_acidobact"/>
    <property type="match status" value="1"/>
</dbReference>
<dbReference type="EMBL" id="CP042593">
    <property type="protein sequence ID" value="QED49367.1"/>
    <property type="molecule type" value="Genomic_DNA"/>
</dbReference>
<dbReference type="STRING" id="1742359.GCA_001439625_03535"/>
<dbReference type="SUPFAM" id="SSF46785">
    <property type="entry name" value="Winged helix' DNA-binding domain"/>
    <property type="match status" value="1"/>
</dbReference>
<name>A0A5B8Z925_CYTDA</name>
<evidence type="ECO:0000313" key="2">
    <source>
        <dbReference type="EMBL" id="QED49367.1"/>
    </source>
</evidence>
<dbReference type="InterPro" id="IPR005149">
    <property type="entry name" value="Tscrpt_reg_PadR_N"/>
</dbReference>
<dbReference type="AlphaFoldDB" id="A0A5B8Z925"/>
<dbReference type="Gene3D" id="1.10.10.10">
    <property type="entry name" value="Winged helix-like DNA-binding domain superfamily/Winged helix DNA-binding domain"/>
    <property type="match status" value="1"/>
</dbReference>
<organism evidence="2 3">
    <name type="scientific">Cytobacillus dafuensis</name>
    <name type="common">Bacillus dafuensis</name>
    <dbReference type="NCBI Taxonomy" id="1742359"/>
    <lineage>
        <taxon>Bacteria</taxon>
        <taxon>Bacillati</taxon>
        <taxon>Bacillota</taxon>
        <taxon>Bacilli</taxon>
        <taxon>Bacillales</taxon>
        <taxon>Bacillaceae</taxon>
        <taxon>Cytobacillus</taxon>
    </lineage>
</organism>
<protein>
    <submittedName>
        <fullName evidence="2">PadR family transcriptional regulator</fullName>
    </submittedName>
</protein>
<dbReference type="PANTHER" id="PTHR33169:SF14">
    <property type="entry name" value="TRANSCRIPTIONAL REGULATOR RV3488"/>
    <property type="match status" value="1"/>
</dbReference>
<accession>A0A5B8Z925</accession>
<reference evidence="3" key="1">
    <citation type="submission" date="2019-08" db="EMBL/GenBank/DDBJ databases">
        <authorList>
            <person name="Zheng X."/>
        </authorList>
    </citation>
    <scope>NUCLEOTIDE SEQUENCE [LARGE SCALE GENOMIC DNA]</scope>
    <source>
        <strain evidence="3">FJAT-25496</strain>
    </source>
</reference>
<dbReference type="OrthoDB" id="9808017at2"/>
<dbReference type="Proteomes" id="UP000321555">
    <property type="component" value="Chromosome"/>
</dbReference>
<dbReference type="RefSeq" id="WP_057773663.1">
    <property type="nucleotide sequence ID" value="NZ_CP042593.1"/>
</dbReference>
<feature type="domain" description="Transcription regulator PadR N-terminal" evidence="1">
    <location>
        <begin position="15"/>
        <end position="88"/>
    </location>
</feature>
<gene>
    <name evidence="2" type="ORF">FSZ17_20035</name>
</gene>
<evidence type="ECO:0000259" key="1">
    <source>
        <dbReference type="Pfam" id="PF03551"/>
    </source>
</evidence>
<dbReference type="PANTHER" id="PTHR33169">
    <property type="entry name" value="PADR-FAMILY TRANSCRIPTIONAL REGULATOR"/>
    <property type="match status" value="1"/>
</dbReference>
<dbReference type="Pfam" id="PF03551">
    <property type="entry name" value="PadR"/>
    <property type="match status" value="1"/>
</dbReference>
<proteinExistence type="predicted"/>